<proteinExistence type="predicted"/>
<dbReference type="GO" id="GO:0016887">
    <property type="term" value="F:ATP hydrolysis activity"/>
    <property type="evidence" value="ECO:0007669"/>
    <property type="project" value="InterPro"/>
</dbReference>
<dbReference type="SUPFAM" id="SSF52540">
    <property type="entry name" value="P-loop containing nucleoside triphosphate hydrolases"/>
    <property type="match status" value="1"/>
</dbReference>
<sequence length="267" mass="31200">MNKTFIETKEYKRFAEFCDACIKYKYIGICYGVPGVGKTLSSRYYCNWDNIEKQIAYYRADDIGKDATDEILSANKVFYTAPAEKMTRISSDIHTLSTRIDMVKTMHLVFKYNQKEIYASDSYEGIDLIIVDEIDRLKLQHLEQLRDIYDRNDLAMVLIGMPGIEKRLSRYPQLYSRIGFAHEFDNLSKDETHHILEYKWADLGIDIKLEDFSDYEAITTIIKITKGNFRLIHRLFAQIDRILRINKMDKITVEVVEAARDSLVIGI</sequence>
<dbReference type="EMBL" id="KY303941">
    <property type="protein sequence ID" value="ARO46236.1"/>
    <property type="molecule type" value="Genomic_DNA"/>
</dbReference>
<dbReference type="GO" id="GO:0005524">
    <property type="term" value="F:ATP binding"/>
    <property type="evidence" value="ECO:0007669"/>
    <property type="project" value="UniProtKB-KW"/>
</dbReference>
<dbReference type="Gene3D" id="3.40.50.300">
    <property type="entry name" value="P-loop containing nucleotide triphosphate hydrolases"/>
    <property type="match status" value="1"/>
</dbReference>
<organism evidence="2">
    <name type="scientific">Enterococcus faecalis</name>
    <name type="common">Streptococcus faecalis</name>
    <dbReference type="NCBI Taxonomy" id="1351"/>
    <lineage>
        <taxon>Bacteria</taxon>
        <taxon>Bacillati</taxon>
        <taxon>Bacillota</taxon>
        <taxon>Bacilli</taxon>
        <taxon>Lactobacillales</taxon>
        <taxon>Enterococcaceae</taxon>
        <taxon>Enterococcus</taxon>
    </lineage>
</organism>
<dbReference type="AlphaFoldDB" id="A0A1W6QXM5"/>
<dbReference type="PANTHER" id="PTHR35894">
    <property type="entry name" value="GENERAL SECRETION PATHWAY PROTEIN A-RELATED"/>
    <property type="match status" value="1"/>
</dbReference>
<dbReference type="InterPro" id="IPR052026">
    <property type="entry name" value="ExeA_AAA_ATPase_DNA-bind"/>
</dbReference>
<feature type="domain" description="ORC1/DEAH AAA+ ATPase" evidence="1">
    <location>
        <begin position="24"/>
        <end position="168"/>
    </location>
</feature>
<dbReference type="InterPro" id="IPR049945">
    <property type="entry name" value="AAA_22"/>
</dbReference>
<dbReference type="RefSeq" id="WP_172689723.1">
    <property type="nucleotide sequence ID" value="NZ_KY303941.1"/>
</dbReference>
<keyword evidence="2" id="KW-0547">Nucleotide-binding</keyword>
<evidence type="ECO:0000313" key="2">
    <source>
        <dbReference type="EMBL" id="ARO46236.1"/>
    </source>
</evidence>
<accession>A0A1W6QXM5</accession>
<dbReference type="InterPro" id="IPR027417">
    <property type="entry name" value="P-loop_NTPase"/>
</dbReference>
<protein>
    <submittedName>
        <fullName evidence="2">ATP-binding protein</fullName>
    </submittedName>
</protein>
<dbReference type="PANTHER" id="PTHR35894:SF5">
    <property type="entry name" value="MU-LIKE PROPHAGE FLUMU DNA TRANSPOSITION PROTEIN B"/>
    <property type="match status" value="1"/>
</dbReference>
<reference evidence="2" key="1">
    <citation type="submission" date="2016-12" db="EMBL/GenBank/DDBJ databases">
        <title>Characterization of a Plasmid Isolated from Enterococcus faecalis found in the Fecal Material of a Blue Whale.</title>
        <authorList>
            <person name="McLaughlin R."/>
        </authorList>
    </citation>
    <scope>NUCLEOTIDE SEQUENCE</scope>
    <source>
        <strain evidence="2">3</strain>
        <plasmid evidence="2">pGTC3</plasmid>
    </source>
</reference>
<geneLocation type="plasmid" evidence="2">
    <name>pGTC3</name>
</geneLocation>
<dbReference type="Pfam" id="PF13401">
    <property type="entry name" value="AAA_22"/>
    <property type="match status" value="1"/>
</dbReference>
<keyword evidence="2" id="KW-0614">Plasmid</keyword>
<keyword evidence="2" id="KW-0067">ATP-binding</keyword>
<name>A0A1W6QXM5_ENTFL</name>
<evidence type="ECO:0000259" key="1">
    <source>
        <dbReference type="Pfam" id="PF13401"/>
    </source>
</evidence>